<protein>
    <submittedName>
        <fullName evidence="3">Nucleotide pyrophosphohydrolase</fullName>
    </submittedName>
</protein>
<evidence type="ECO:0000313" key="4">
    <source>
        <dbReference type="Proteomes" id="UP000523795"/>
    </source>
</evidence>
<evidence type="ECO:0000313" key="3">
    <source>
        <dbReference type="EMBL" id="NKX50316.1"/>
    </source>
</evidence>
<dbReference type="CDD" id="cd11528">
    <property type="entry name" value="NTP-PPase_MazG_Nterm"/>
    <property type="match status" value="1"/>
</dbReference>
<accession>A0ABX1JNK2</accession>
<proteinExistence type="predicted"/>
<dbReference type="InterPro" id="IPR011551">
    <property type="entry name" value="NTP_PyrPHydrolase_MazG"/>
</dbReference>
<comment type="caution">
    <text evidence="3">The sequence shown here is derived from an EMBL/GenBank/DDBJ whole genome shotgun (WGS) entry which is preliminary data.</text>
</comment>
<evidence type="ECO:0000259" key="2">
    <source>
        <dbReference type="Pfam" id="PF03819"/>
    </source>
</evidence>
<evidence type="ECO:0000256" key="1">
    <source>
        <dbReference type="SAM" id="MobiDB-lite"/>
    </source>
</evidence>
<dbReference type="Proteomes" id="UP000523795">
    <property type="component" value="Unassembled WGS sequence"/>
</dbReference>
<dbReference type="PANTHER" id="PTHR30522:SF0">
    <property type="entry name" value="NUCLEOSIDE TRIPHOSPHATE PYROPHOSPHOHYDROLASE"/>
    <property type="match status" value="1"/>
</dbReference>
<feature type="domain" description="NTP pyrophosphohydrolase MazG-like" evidence="2">
    <location>
        <begin position="25"/>
        <end position="105"/>
    </location>
</feature>
<keyword evidence="4" id="KW-1185">Reference proteome</keyword>
<feature type="region of interest" description="Disordered" evidence="1">
    <location>
        <begin position="162"/>
        <end position="183"/>
    </location>
</feature>
<dbReference type="Gene3D" id="1.10.287.1080">
    <property type="entry name" value="MazG-like"/>
    <property type="match status" value="1"/>
</dbReference>
<dbReference type="EMBL" id="JAAZSR010000079">
    <property type="protein sequence ID" value="NKX50316.1"/>
    <property type="molecule type" value="Genomic_DNA"/>
</dbReference>
<name>A0ABX1JNK2_9MICC</name>
<sequence length="229" mass="24693">MTAVERLLEEVAQLRAHCLWTRALTHESLAEYLIEEAHELADTIAAAPAGTGAGPDPGELKGELADVLYQVVLHARLQEERGAFSFEDVAEHLARKLIRRNRPVFRPDGTLQDSFPGTIEESERSYDAVKAAERPGRAGPFEGIPASLPALTLAAKSLDRARRFSPEPGRARSGPAAPGPRSEEELGELLLDAVRAAAARGLDPELALRRAVGRFQTGVMQEPGGGDLH</sequence>
<dbReference type="InterPro" id="IPR004518">
    <property type="entry name" value="MazG-like_dom"/>
</dbReference>
<dbReference type="InterPro" id="IPR048015">
    <property type="entry name" value="NTP-PPase_MazG-like_N"/>
</dbReference>
<reference evidence="3 4" key="1">
    <citation type="submission" date="2020-04" db="EMBL/GenBank/DDBJ databases">
        <authorList>
            <person name="Liu S."/>
        </authorList>
    </citation>
    <scope>NUCLEOTIDE SEQUENCE [LARGE SCALE GENOMIC DNA]</scope>
    <source>
        <strain evidence="3 4">CGMCC 1.15091</strain>
    </source>
</reference>
<dbReference type="SUPFAM" id="SSF101386">
    <property type="entry name" value="all-alpha NTP pyrophosphatases"/>
    <property type="match status" value="1"/>
</dbReference>
<dbReference type="Pfam" id="PF03819">
    <property type="entry name" value="MazG"/>
    <property type="match status" value="1"/>
</dbReference>
<gene>
    <name evidence="3" type="ORF">HER39_06985</name>
</gene>
<organism evidence="3 4">
    <name type="scientific">Arthrobacter deserti</name>
    <dbReference type="NCBI Taxonomy" id="1742687"/>
    <lineage>
        <taxon>Bacteria</taxon>
        <taxon>Bacillati</taxon>
        <taxon>Actinomycetota</taxon>
        <taxon>Actinomycetes</taxon>
        <taxon>Micrococcales</taxon>
        <taxon>Micrococcaceae</taxon>
        <taxon>Arthrobacter</taxon>
    </lineage>
</organism>
<dbReference type="PANTHER" id="PTHR30522">
    <property type="entry name" value="NUCLEOSIDE TRIPHOSPHATE PYROPHOSPHOHYDROLASE"/>
    <property type="match status" value="1"/>
</dbReference>